<feature type="coiled-coil region" evidence="4">
    <location>
        <begin position="262"/>
        <end position="311"/>
    </location>
</feature>
<name>A0ABR2JRR7_9EUKA</name>
<dbReference type="PROSITE" id="PS51417">
    <property type="entry name" value="ARF"/>
    <property type="match status" value="1"/>
</dbReference>
<dbReference type="InterPro" id="IPR001806">
    <property type="entry name" value="Small_GTPase"/>
</dbReference>
<dbReference type="PROSITE" id="PS51421">
    <property type="entry name" value="RAS"/>
    <property type="match status" value="1"/>
</dbReference>
<dbReference type="SMART" id="SM00176">
    <property type="entry name" value="RAN"/>
    <property type="match status" value="1"/>
</dbReference>
<evidence type="ECO:0000313" key="5">
    <source>
        <dbReference type="EMBL" id="KAK8881394.1"/>
    </source>
</evidence>
<organism evidence="5 6">
    <name type="scientific">Tritrichomonas musculus</name>
    <dbReference type="NCBI Taxonomy" id="1915356"/>
    <lineage>
        <taxon>Eukaryota</taxon>
        <taxon>Metamonada</taxon>
        <taxon>Parabasalia</taxon>
        <taxon>Tritrichomonadida</taxon>
        <taxon>Tritrichomonadidae</taxon>
        <taxon>Tritrichomonas</taxon>
    </lineage>
</organism>
<reference evidence="5 6" key="1">
    <citation type="submission" date="2024-04" db="EMBL/GenBank/DDBJ databases">
        <title>Tritrichomonas musculus Genome.</title>
        <authorList>
            <person name="Alves-Ferreira E."/>
            <person name="Grigg M."/>
            <person name="Lorenzi H."/>
            <person name="Galac M."/>
        </authorList>
    </citation>
    <scope>NUCLEOTIDE SEQUENCE [LARGE SCALE GENOMIC DNA]</scope>
    <source>
        <strain evidence="5 6">EAF2021</strain>
    </source>
</reference>
<evidence type="ECO:0000256" key="2">
    <source>
        <dbReference type="ARBA" id="ARBA00022741"/>
    </source>
</evidence>
<dbReference type="InterPro" id="IPR005225">
    <property type="entry name" value="Small_GTP-bd"/>
</dbReference>
<dbReference type="Gene3D" id="3.40.50.300">
    <property type="entry name" value="P-loop containing nucleotide triphosphate hydrolases"/>
    <property type="match status" value="1"/>
</dbReference>
<dbReference type="InterPro" id="IPR027417">
    <property type="entry name" value="P-loop_NTPase"/>
</dbReference>
<keyword evidence="4" id="KW-0175">Coiled coil</keyword>
<keyword evidence="3" id="KW-0342">GTP-binding</keyword>
<dbReference type="SMART" id="SM00175">
    <property type="entry name" value="RAB"/>
    <property type="match status" value="1"/>
</dbReference>
<dbReference type="PANTHER" id="PTHR47981:SF20">
    <property type="entry name" value="RAS-RELATED PROTEIN RAB-7A"/>
    <property type="match status" value="1"/>
</dbReference>
<dbReference type="EMBL" id="JAPFFF010000010">
    <property type="protein sequence ID" value="KAK8881394.1"/>
    <property type="molecule type" value="Genomic_DNA"/>
</dbReference>
<evidence type="ECO:0000256" key="4">
    <source>
        <dbReference type="SAM" id="Coils"/>
    </source>
</evidence>
<comment type="similarity">
    <text evidence="1">Belongs to the small GTPase superfamily. Rab family.</text>
</comment>
<dbReference type="SMART" id="SM00177">
    <property type="entry name" value="ARF"/>
    <property type="match status" value="1"/>
</dbReference>
<evidence type="ECO:0000256" key="1">
    <source>
        <dbReference type="ARBA" id="ARBA00006270"/>
    </source>
</evidence>
<comment type="caution">
    <text evidence="5">The sequence shown here is derived from an EMBL/GenBank/DDBJ whole genome shotgun (WGS) entry which is preliminary data.</text>
</comment>
<keyword evidence="6" id="KW-1185">Reference proteome</keyword>
<evidence type="ECO:0000256" key="3">
    <source>
        <dbReference type="ARBA" id="ARBA00023134"/>
    </source>
</evidence>
<feature type="coiled-coil region" evidence="4">
    <location>
        <begin position="179"/>
        <end position="214"/>
    </location>
</feature>
<dbReference type="PRINTS" id="PR00449">
    <property type="entry name" value="RASTRNSFRMNG"/>
</dbReference>
<keyword evidence="2" id="KW-0547">Nucleotide-binding</keyword>
<sequence>MTSCDRKMLKLLILGNNEVGKTAILNQYCNRKFIMQYEPTIGANFSVKKLDVDDWSVSLNIWDTAGTEKFRSLTQFFSRGTDCCILAYDVTNPQSFENIKNWKKVFSESLGLSDSDDFPFLLLGNKSDLPGKAVEEITARLYAINNGNMLFYEVSSKTGENIQEAFISLVKKYKKLHMAKELEGQMRNQRTKFEEQMQRQKNEFEAQMQRQKNEFGIFVFVQILNQMRYMKLMSEQTTNQQYELEKLKEDVVNQRKLIVKTGEEHKKQIEEIDEEHKKQIEEIDEEFLKQLDEKNKEIERLKEQLKLLQMQITTSVT</sequence>
<protein>
    <submittedName>
        <fullName evidence="5">Uncharacterized protein</fullName>
    </submittedName>
</protein>
<dbReference type="SUPFAM" id="SSF52540">
    <property type="entry name" value="P-loop containing nucleoside triphosphate hydrolases"/>
    <property type="match status" value="1"/>
</dbReference>
<gene>
    <name evidence="5" type="ORF">M9Y10_004130</name>
</gene>
<dbReference type="PROSITE" id="PS51420">
    <property type="entry name" value="RHO"/>
    <property type="match status" value="1"/>
</dbReference>
<dbReference type="PANTHER" id="PTHR47981">
    <property type="entry name" value="RAB FAMILY"/>
    <property type="match status" value="1"/>
</dbReference>
<proteinExistence type="inferred from homology"/>
<dbReference type="NCBIfam" id="TIGR00231">
    <property type="entry name" value="small_GTP"/>
    <property type="match status" value="1"/>
</dbReference>
<dbReference type="PROSITE" id="PS51419">
    <property type="entry name" value="RAB"/>
    <property type="match status" value="1"/>
</dbReference>
<dbReference type="Pfam" id="PF00071">
    <property type="entry name" value="Ras"/>
    <property type="match status" value="1"/>
</dbReference>
<dbReference type="SMART" id="SM00174">
    <property type="entry name" value="RHO"/>
    <property type="match status" value="1"/>
</dbReference>
<accession>A0ABR2JRR7</accession>
<evidence type="ECO:0000313" key="6">
    <source>
        <dbReference type="Proteomes" id="UP001470230"/>
    </source>
</evidence>
<dbReference type="Proteomes" id="UP001470230">
    <property type="component" value="Unassembled WGS sequence"/>
</dbReference>
<dbReference type="SMART" id="SM00173">
    <property type="entry name" value="RAS"/>
    <property type="match status" value="1"/>
</dbReference>